<evidence type="ECO:0000313" key="2">
    <source>
        <dbReference type="Proteomes" id="UP001189429"/>
    </source>
</evidence>
<keyword evidence="2" id="KW-1185">Reference proteome</keyword>
<accession>A0ABN9Y1C8</accession>
<protein>
    <submittedName>
        <fullName evidence="1">Uncharacterized protein</fullName>
    </submittedName>
</protein>
<gene>
    <name evidence="1" type="ORF">PCOR1329_LOCUS81259</name>
</gene>
<sequence>MAPRAAHWLCRTAYTGDHVQEDMGEHWGAVAQACVGHLNRYFNYEGDGLAKRTGHFELPTYRWQDIENPAAMEATATQAWAEGAEWPARRLKDLHDSASAWLAKGRDDANFKYRVDVLAKSLLSHPIVMPLFPRRASDHQQYAAEQEGVVDENDDEALPGVFEGETSPDFPQEEAEVVQGRLAAKAPLSCGPEAVSWSDTCWPDIESTLGCLTADTVTDSELSYILCMIKLLDIASRRSWLTAHRASAASGRRWVRTRGQKGAGAIHRWTKPANPWQPQTTAGDTQNLEDHALVHPQAVADNALAGWESIWGDTLNEQDPWLQAPTDLEMAADWHPRLWQLGGYAGAARIASARNAVGAGAPWPAAQSTILFYFPAKPHGCYRNLGLIPELARLWETIRVPCARGWETKNRRDYDLGSPRQDLDSAVTYFDLVKCFELATHAKVWEAGLRRGFNHIILTVIPRIHIMVRRAVLADCYIEGRQWARGIVAGSRFAPVCPKMVFFAELDGVAQAFPRADTFLFFDDLAGATRGPRQPVLHWRAALAQTLLRASEQTLGMQVSKGERGKTATMTSAPSLQPTLAKRIRPMNRRMATPENHLGITAGAGRRRRAAAFSKRAAKFLARRDHIARAMGLADAKVGELRQSVASSCNGNAKGDPGATANVAPLLAWAQARHEAEHWPHLIGHLQAAWKRWAPKVARAKVPWQIARAPAGAFIAAVRRLGWQTQGAHSIAIGAEVLDLRILPLRELRCRVKQATEQSRKDAWLAKWGETHQLESLFAEPKGAVADPICNACNAEAGTDSHRTFACAARNEDRRAVCGLHVAQRGARPWPGSEQLWGRGLASDPAVEAGLWQLPSASEMLVHGECDGPVTGDVYADGSLLNGAHAALRRGGWCFAQLTEKNELKHAVYGPRPGGHELVSVLRIFQVAFPPIHAWPDCRAILGGFARGPAWAVHPATLRSDLRRERWERIAEHGGVGPRGISFS</sequence>
<dbReference type="EMBL" id="CAUYUJ010021588">
    <property type="protein sequence ID" value="CAK0905615.1"/>
    <property type="molecule type" value="Genomic_DNA"/>
</dbReference>
<reference evidence="1" key="1">
    <citation type="submission" date="2023-10" db="EMBL/GenBank/DDBJ databases">
        <authorList>
            <person name="Chen Y."/>
            <person name="Shah S."/>
            <person name="Dougan E. K."/>
            <person name="Thang M."/>
            <person name="Chan C."/>
        </authorList>
    </citation>
    <scope>NUCLEOTIDE SEQUENCE [LARGE SCALE GENOMIC DNA]</scope>
</reference>
<proteinExistence type="predicted"/>
<name>A0ABN9Y1C8_9DINO</name>
<dbReference type="Proteomes" id="UP001189429">
    <property type="component" value="Unassembled WGS sequence"/>
</dbReference>
<comment type="caution">
    <text evidence="1">The sequence shown here is derived from an EMBL/GenBank/DDBJ whole genome shotgun (WGS) entry which is preliminary data.</text>
</comment>
<organism evidence="1 2">
    <name type="scientific">Prorocentrum cordatum</name>
    <dbReference type="NCBI Taxonomy" id="2364126"/>
    <lineage>
        <taxon>Eukaryota</taxon>
        <taxon>Sar</taxon>
        <taxon>Alveolata</taxon>
        <taxon>Dinophyceae</taxon>
        <taxon>Prorocentrales</taxon>
        <taxon>Prorocentraceae</taxon>
        <taxon>Prorocentrum</taxon>
    </lineage>
</organism>
<evidence type="ECO:0000313" key="1">
    <source>
        <dbReference type="EMBL" id="CAK0905615.1"/>
    </source>
</evidence>